<evidence type="ECO:0000256" key="2">
    <source>
        <dbReference type="ARBA" id="ARBA00010005"/>
    </source>
</evidence>
<accession>A0ABV7KV20</accession>
<dbReference type="Pfam" id="PF00465">
    <property type="entry name" value="Fe-ADH"/>
    <property type="match status" value="1"/>
</dbReference>
<comment type="similarity">
    <text evidence="2">Belongs to the iron-containing alcohol dehydrogenase family. Hydroxyacid-oxoacid transhydrogenase subfamily.</text>
</comment>
<dbReference type="InterPro" id="IPR042157">
    <property type="entry name" value="HOT"/>
</dbReference>
<organism evidence="9 10">
    <name type="scientific">Marinibaculum pumilum</name>
    <dbReference type="NCBI Taxonomy" id="1766165"/>
    <lineage>
        <taxon>Bacteria</taxon>
        <taxon>Pseudomonadati</taxon>
        <taxon>Pseudomonadota</taxon>
        <taxon>Alphaproteobacteria</taxon>
        <taxon>Rhodospirillales</taxon>
        <taxon>Rhodospirillaceae</taxon>
        <taxon>Marinibaculum</taxon>
    </lineage>
</organism>
<evidence type="ECO:0000313" key="10">
    <source>
        <dbReference type="Proteomes" id="UP001595528"/>
    </source>
</evidence>
<keyword evidence="4" id="KW-0809">Transit peptide</keyword>
<dbReference type="SUPFAM" id="SSF56796">
    <property type="entry name" value="Dehydroquinate synthase-like"/>
    <property type="match status" value="1"/>
</dbReference>
<gene>
    <name evidence="9" type="ORF">ACFOGJ_02860</name>
</gene>
<dbReference type="CDD" id="cd08190">
    <property type="entry name" value="HOT"/>
    <property type="match status" value="1"/>
</dbReference>
<name>A0ABV7KV20_9PROT</name>
<evidence type="ECO:0000256" key="6">
    <source>
        <dbReference type="ARBA" id="ARBA00049496"/>
    </source>
</evidence>
<dbReference type="PROSITE" id="PS00913">
    <property type="entry name" value="ADH_IRON_1"/>
    <property type="match status" value="1"/>
</dbReference>
<dbReference type="Proteomes" id="UP001595528">
    <property type="component" value="Unassembled WGS sequence"/>
</dbReference>
<dbReference type="PANTHER" id="PTHR11496">
    <property type="entry name" value="ALCOHOL DEHYDROGENASE"/>
    <property type="match status" value="1"/>
</dbReference>
<dbReference type="InterPro" id="IPR018211">
    <property type="entry name" value="ADH_Fe_CS"/>
</dbReference>
<dbReference type="GO" id="GO:0047988">
    <property type="term" value="F:hydroxyacid-oxoacid transhydrogenase activity"/>
    <property type="evidence" value="ECO:0007669"/>
    <property type="project" value="UniProtKB-EC"/>
</dbReference>
<evidence type="ECO:0000259" key="8">
    <source>
        <dbReference type="Pfam" id="PF25137"/>
    </source>
</evidence>
<protein>
    <recommendedName>
        <fullName evidence="3">hydroxyacid-oxoacid transhydrogenase</fullName>
        <ecNumber evidence="3">1.1.99.24</ecNumber>
    </recommendedName>
</protein>
<reference evidence="10" key="1">
    <citation type="journal article" date="2019" name="Int. J. Syst. Evol. Microbiol.">
        <title>The Global Catalogue of Microorganisms (GCM) 10K type strain sequencing project: providing services to taxonomists for standard genome sequencing and annotation.</title>
        <authorList>
            <consortium name="The Broad Institute Genomics Platform"/>
            <consortium name="The Broad Institute Genome Sequencing Center for Infectious Disease"/>
            <person name="Wu L."/>
            <person name="Ma J."/>
        </authorList>
    </citation>
    <scope>NUCLEOTIDE SEQUENCE [LARGE SCALE GENOMIC DNA]</scope>
    <source>
        <strain evidence="10">KCTC 42964</strain>
    </source>
</reference>
<dbReference type="Gene3D" id="1.20.1090.10">
    <property type="entry name" value="Dehydroquinate synthase-like - alpha domain"/>
    <property type="match status" value="1"/>
</dbReference>
<dbReference type="InterPro" id="IPR056798">
    <property type="entry name" value="ADH_Fe_C"/>
</dbReference>
<evidence type="ECO:0000256" key="5">
    <source>
        <dbReference type="ARBA" id="ARBA00023002"/>
    </source>
</evidence>
<feature type="domain" description="Alcohol dehydrogenase iron-type/glycerol dehydrogenase GldA" evidence="7">
    <location>
        <begin position="23"/>
        <end position="194"/>
    </location>
</feature>
<evidence type="ECO:0000313" key="9">
    <source>
        <dbReference type="EMBL" id="MFC3226150.1"/>
    </source>
</evidence>
<keyword evidence="10" id="KW-1185">Reference proteome</keyword>
<dbReference type="RefSeq" id="WP_379897956.1">
    <property type="nucleotide sequence ID" value="NZ_JBHRTR010000007.1"/>
</dbReference>
<dbReference type="InterPro" id="IPR039697">
    <property type="entry name" value="Alcohol_dehydrogenase_Fe"/>
</dbReference>
<evidence type="ECO:0000256" key="1">
    <source>
        <dbReference type="ARBA" id="ARBA00000813"/>
    </source>
</evidence>
<comment type="catalytic activity">
    <reaction evidence="1">
        <text>(S)-3-hydroxybutanoate + 2-oxoglutarate = (R)-2-hydroxyglutarate + acetoacetate</text>
        <dbReference type="Rhea" id="RHEA:23048"/>
        <dbReference type="ChEBI" id="CHEBI:11047"/>
        <dbReference type="ChEBI" id="CHEBI:13705"/>
        <dbReference type="ChEBI" id="CHEBI:15801"/>
        <dbReference type="ChEBI" id="CHEBI:16810"/>
        <dbReference type="EC" id="1.1.99.24"/>
    </reaction>
</comment>
<dbReference type="Pfam" id="PF25137">
    <property type="entry name" value="ADH_Fe_C"/>
    <property type="match status" value="1"/>
</dbReference>
<evidence type="ECO:0000256" key="4">
    <source>
        <dbReference type="ARBA" id="ARBA00022946"/>
    </source>
</evidence>
<feature type="domain" description="Fe-containing alcohol dehydrogenase-like C-terminal" evidence="8">
    <location>
        <begin position="242"/>
        <end position="432"/>
    </location>
</feature>
<comment type="caution">
    <text evidence="9">The sequence shown here is derived from an EMBL/GenBank/DDBJ whole genome shotgun (WGS) entry which is preliminary data.</text>
</comment>
<dbReference type="EC" id="1.1.99.24" evidence="3"/>
<keyword evidence="5 9" id="KW-0560">Oxidoreductase</keyword>
<proteinExistence type="inferred from homology"/>
<dbReference type="PANTHER" id="PTHR11496:SF83">
    <property type="entry name" value="HYDROXYACID-OXOACID TRANSHYDROGENASE, MITOCHONDRIAL"/>
    <property type="match status" value="1"/>
</dbReference>
<dbReference type="Gene3D" id="3.40.50.1970">
    <property type="match status" value="1"/>
</dbReference>
<evidence type="ECO:0000259" key="7">
    <source>
        <dbReference type="Pfam" id="PF00465"/>
    </source>
</evidence>
<sequence>MAFASYYPLEPGKENVFVVQTTPIKYGPGCVAELGAEAKAMGLARVALFTDRQVLDLAPAQAAIRSLQAAGVDVTVYDRTEVEPTDISFQEAADFAVDGDFDGFVSIGGGSVIDTAKAANLFASHPAELLTYVNKPIGQGVPVPGPLRPHIACPTTSGTGSECTGVAVFDLLSQHVKTGISSRFMKPNLALVDPEFTYSLPPMVVAATGFDVLTHAIESYTAIRYTAREKPADPALRPPYQGANPHSDLGSMEAIRMGGRYLLRAVQDPEDREARNAMMYAATMAGISFGNAGVHIPHAMSYSVAGMIRDYHPEGWPGNAPICPHGLSVVINAPAAFRFTGDGDPQRHLAAAEALGADISGAQPAAAGAVLSDKLIELMKAAGLPNGLSGMGYGEADIPGLVKGAIAQQRLLVLAPKPVGEAELAALYADAMTYW</sequence>
<evidence type="ECO:0000256" key="3">
    <source>
        <dbReference type="ARBA" id="ARBA00013182"/>
    </source>
</evidence>
<dbReference type="InterPro" id="IPR001670">
    <property type="entry name" value="ADH_Fe/GldA"/>
</dbReference>
<comment type="catalytic activity">
    <reaction evidence="6">
        <text>4-hydroxybutanoate + 2-oxoglutarate = (R)-2-hydroxyglutarate + succinate semialdehyde</text>
        <dbReference type="Rhea" id="RHEA:24734"/>
        <dbReference type="ChEBI" id="CHEBI:15801"/>
        <dbReference type="ChEBI" id="CHEBI:16724"/>
        <dbReference type="ChEBI" id="CHEBI:16810"/>
        <dbReference type="ChEBI" id="CHEBI:57706"/>
        <dbReference type="EC" id="1.1.99.24"/>
    </reaction>
</comment>
<dbReference type="EMBL" id="JBHRTR010000007">
    <property type="protein sequence ID" value="MFC3226150.1"/>
    <property type="molecule type" value="Genomic_DNA"/>
</dbReference>